<dbReference type="EMBL" id="AJAR01000027">
    <property type="protein sequence ID" value="EOH92924.1"/>
    <property type="molecule type" value="Genomic_DNA"/>
</dbReference>
<sequence length="108" mass="12000">MKISRNNFGGINNSTVVIGNNNRVSNGKNEEIDWEKFSAELMTTLTKLPQNSEEFRACTQLLVESTSKDEGKVSAFLKKHAPQFTSDVFSNLASTLLADTIKKLMVVM</sequence>
<dbReference type="OrthoDB" id="2191955at2"/>
<dbReference type="RefSeq" id="WP_010763121.1">
    <property type="nucleotide sequence ID" value="NZ_KB946316.1"/>
</dbReference>
<reference evidence="1 3" key="1">
    <citation type="submission" date="2013-02" db="EMBL/GenBank/DDBJ databases">
        <title>The Genome Sequence of Enterococcus haemoperoxidus BAA-382.</title>
        <authorList>
            <consortium name="The Broad Institute Genome Sequencing Platform"/>
            <consortium name="The Broad Institute Genome Sequencing Center for Infectious Disease"/>
            <person name="Earl A.M."/>
            <person name="Gilmore M.S."/>
            <person name="Lebreton F."/>
            <person name="Walker B."/>
            <person name="Young S.K."/>
            <person name="Zeng Q."/>
            <person name="Gargeya S."/>
            <person name="Fitzgerald M."/>
            <person name="Haas B."/>
            <person name="Abouelleil A."/>
            <person name="Alvarado L."/>
            <person name="Arachchi H.M."/>
            <person name="Berlin A.M."/>
            <person name="Chapman S.B."/>
            <person name="Dewar J."/>
            <person name="Goldberg J."/>
            <person name="Griggs A."/>
            <person name="Gujja S."/>
            <person name="Hansen M."/>
            <person name="Howarth C."/>
            <person name="Imamovic A."/>
            <person name="Larimer J."/>
            <person name="McCowan C."/>
            <person name="Murphy C."/>
            <person name="Neiman D."/>
            <person name="Pearson M."/>
            <person name="Priest M."/>
            <person name="Roberts A."/>
            <person name="Saif S."/>
            <person name="Shea T."/>
            <person name="Sisk P."/>
            <person name="Sykes S."/>
            <person name="Wortman J."/>
            <person name="Nusbaum C."/>
            <person name="Birren B."/>
        </authorList>
    </citation>
    <scope>NUCLEOTIDE SEQUENCE [LARGE SCALE GENOMIC DNA]</scope>
    <source>
        <strain evidence="1 3">ATCC BAA-382</strain>
    </source>
</reference>
<evidence type="ECO:0000313" key="2">
    <source>
        <dbReference type="EMBL" id="EOT61667.1"/>
    </source>
</evidence>
<name>R2SY70_9ENTE</name>
<accession>R2SY70</accession>
<organism evidence="1 3">
    <name type="scientific">Enterococcus haemoperoxidus ATCC BAA-382</name>
    <dbReference type="NCBI Taxonomy" id="1158608"/>
    <lineage>
        <taxon>Bacteria</taxon>
        <taxon>Bacillati</taxon>
        <taxon>Bacillota</taxon>
        <taxon>Bacilli</taxon>
        <taxon>Lactobacillales</taxon>
        <taxon>Enterococcaceae</taxon>
        <taxon>Enterococcus</taxon>
    </lineage>
</organism>
<dbReference type="AlphaFoldDB" id="R2SY70"/>
<protein>
    <submittedName>
        <fullName evidence="1">Uncharacterized protein</fullName>
    </submittedName>
</protein>
<reference evidence="2 4" key="2">
    <citation type="submission" date="2013-03" db="EMBL/GenBank/DDBJ databases">
        <title>The Genome Sequence of Enterococcus haemoperoxidus BAA-382 (PacBio/Illumina hybrid assembly).</title>
        <authorList>
            <consortium name="The Broad Institute Genomics Platform"/>
            <consortium name="The Broad Institute Genome Sequencing Center for Infectious Disease"/>
            <person name="Earl A."/>
            <person name="Russ C."/>
            <person name="Gilmore M."/>
            <person name="Surin D."/>
            <person name="Walker B."/>
            <person name="Young S."/>
            <person name="Zeng Q."/>
            <person name="Gargeya S."/>
            <person name="Fitzgerald M."/>
            <person name="Haas B."/>
            <person name="Abouelleil A."/>
            <person name="Allen A.W."/>
            <person name="Alvarado L."/>
            <person name="Arachchi H.M."/>
            <person name="Berlin A.M."/>
            <person name="Chapman S.B."/>
            <person name="Gainer-Dewar J."/>
            <person name="Goldberg J."/>
            <person name="Griggs A."/>
            <person name="Gujja S."/>
            <person name="Hansen M."/>
            <person name="Howarth C."/>
            <person name="Imamovic A."/>
            <person name="Ireland A."/>
            <person name="Larimer J."/>
            <person name="McCowan C."/>
            <person name="Murphy C."/>
            <person name="Pearson M."/>
            <person name="Poon T.W."/>
            <person name="Priest M."/>
            <person name="Roberts A."/>
            <person name="Saif S."/>
            <person name="Shea T."/>
            <person name="Sisk P."/>
            <person name="Sykes S."/>
            <person name="Wortman J."/>
            <person name="Nusbaum C."/>
            <person name="Birren B."/>
        </authorList>
    </citation>
    <scope>NUCLEOTIDE SEQUENCE [LARGE SCALE GENOMIC DNA]</scope>
    <source>
        <strain evidence="2 4">ATCC BAA-382</strain>
    </source>
</reference>
<keyword evidence="4" id="KW-1185">Reference proteome</keyword>
<proteinExistence type="predicted"/>
<comment type="caution">
    <text evidence="1">The sequence shown here is derived from an EMBL/GenBank/DDBJ whole genome shotgun (WGS) entry which is preliminary data.</text>
</comment>
<dbReference type="Proteomes" id="UP000013858">
    <property type="component" value="Unassembled WGS sequence"/>
</dbReference>
<evidence type="ECO:0000313" key="1">
    <source>
        <dbReference type="EMBL" id="EOH92924.1"/>
    </source>
</evidence>
<dbReference type="Proteomes" id="UP000014197">
    <property type="component" value="Unassembled WGS sequence"/>
</dbReference>
<dbReference type="EMBL" id="ASVY01000002">
    <property type="protein sequence ID" value="EOT61667.1"/>
    <property type="molecule type" value="Genomic_DNA"/>
</dbReference>
<dbReference type="PATRIC" id="fig|1158608.3.peg.2900"/>
<evidence type="ECO:0000313" key="3">
    <source>
        <dbReference type="Proteomes" id="UP000013858"/>
    </source>
</evidence>
<gene>
    <name evidence="2" type="ORF">I583_00649</name>
    <name evidence="1" type="ORF">UAW_02965</name>
</gene>
<evidence type="ECO:0000313" key="4">
    <source>
        <dbReference type="Proteomes" id="UP000014197"/>
    </source>
</evidence>